<gene>
    <name evidence="1" type="ORF">FHS56_001213</name>
</gene>
<dbReference type="SUPFAM" id="SSF54637">
    <property type="entry name" value="Thioesterase/thiol ester dehydrase-isomerase"/>
    <property type="match status" value="1"/>
</dbReference>
<accession>A0A846MQR2</accession>
<organism evidence="1 2">
    <name type="scientific">Thermonema lapsum</name>
    <dbReference type="NCBI Taxonomy" id="28195"/>
    <lineage>
        <taxon>Bacteria</taxon>
        <taxon>Pseudomonadati</taxon>
        <taxon>Bacteroidota</taxon>
        <taxon>Cytophagia</taxon>
        <taxon>Cytophagales</taxon>
        <taxon>Thermonemataceae</taxon>
        <taxon>Thermonema</taxon>
    </lineage>
</organism>
<evidence type="ECO:0000313" key="2">
    <source>
        <dbReference type="Proteomes" id="UP000537126"/>
    </source>
</evidence>
<evidence type="ECO:0000313" key="1">
    <source>
        <dbReference type="EMBL" id="NIK73700.1"/>
    </source>
</evidence>
<dbReference type="Gene3D" id="3.10.129.10">
    <property type="entry name" value="Hotdog Thioesterase"/>
    <property type="match status" value="1"/>
</dbReference>
<dbReference type="InterPro" id="IPR029069">
    <property type="entry name" value="HotDog_dom_sf"/>
</dbReference>
<keyword evidence="2" id="KW-1185">Reference proteome</keyword>
<name>A0A846MQR2_9BACT</name>
<dbReference type="AlphaFoldDB" id="A0A846MQR2"/>
<dbReference type="InterPro" id="IPR027961">
    <property type="entry name" value="DUF4442"/>
</dbReference>
<proteinExistence type="predicted"/>
<reference evidence="1 2" key="1">
    <citation type="submission" date="2020-03" db="EMBL/GenBank/DDBJ databases">
        <title>Genomic Encyclopedia of Type Strains, Phase IV (KMG-IV): sequencing the most valuable type-strain genomes for metagenomic binning, comparative biology and taxonomic classification.</title>
        <authorList>
            <person name="Goeker M."/>
        </authorList>
    </citation>
    <scope>NUCLEOTIDE SEQUENCE [LARGE SCALE GENOMIC DNA]</scope>
    <source>
        <strain evidence="1 2">DSM 5718</strain>
    </source>
</reference>
<dbReference type="Proteomes" id="UP000537126">
    <property type="component" value="Unassembled WGS sequence"/>
</dbReference>
<dbReference type="Pfam" id="PF14539">
    <property type="entry name" value="DUF4442"/>
    <property type="match status" value="1"/>
</dbReference>
<dbReference type="RefSeq" id="WP_166918976.1">
    <property type="nucleotide sequence ID" value="NZ_JAASRN010000002.1"/>
</dbReference>
<comment type="caution">
    <text evidence="1">The sequence shown here is derived from an EMBL/GenBank/DDBJ whole genome shotgun (WGS) entry which is preliminary data.</text>
</comment>
<protein>
    <submittedName>
        <fullName evidence="1">Acyl-coenzyme A thioesterase PaaI-like protein</fullName>
    </submittedName>
</protein>
<sequence>MPVFLTNRKESWKTRRFRWMMNCFPTYFGTGGRILFISSDWREIHVRLSLNLFTYNYVGVVYGGSIYSAMDPFYMLQLIHILGKAYVVWDKAATIRFLRPIKKKVYARFLIDEVLIEKIKQQIAQTQEMEITLPVEWIDKEGKVYAHIDKVLYIASKEYYKQKRSRKQPDKPA</sequence>
<dbReference type="EMBL" id="JAASRN010000002">
    <property type="protein sequence ID" value="NIK73700.1"/>
    <property type="molecule type" value="Genomic_DNA"/>
</dbReference>